<organism evidence="2 3">
    <name type="scientific">Thraustotheca clavata</name>
    <dbReference type="NCBI Taxonomy" id="74557"/>
    <lineage>
        <taxon>Eukaryota</taxon>
        <taxon>Sar</taxon>
        <taxon>Stramenopiles</taxon>
        <taxon>Oomycota</taxon>
        <taxon>Saprolegniomycetes</taxon>
        <taxon>Saprolegniales</taxon>
        <taxon>Achlyaceae</taxon>
        <taxon>Thraustotheca</taxon>
    </lineage>
</organism>
<accession>A0A1V9ZW94</accession>
<sequence length="521" mass="59606">MSVRNRKITVNERIDRILDGSCREAILLPEDDEKAMQRTLDSKRISDLYNVSFEDRYLKSRLASLPSPLTKERQESRSRLRFSRDGYNCYCSTASCPSLISTPSTVEPLSPVKATKAQHPWYLGQNNTIETPSCNLPAKMKRYGARGTIQLLSHDTIAGTVPTLTSIKYNKPSPLKELGKVQKLNAWSPKLHGTPTLWPEEAAFVNGPKITFRNTHHATKSGVSPKKSILTEPVLADEHFKQQQAAKANLQASRDKLEKMLRKKQQYLQSHPNIHHDKVPAKALKEITLIQSFESPHVSSIETKLVQCKYELRWKTIFLLIDSIRRSAFNRPILQELTLVLEKVSDWGIRHNLCNPFEMTRDQCRDLFMREYPGFGVANFNLMYSSFDPTHLDIVDVRDIIATVKALRLSNGSAAVGTTIKDVVYDLIAMYANESTVQTKCIEKVLELYCGSLEDEAKIHNKLMALYDSQYRSFRNPKAQVHLEDVHAFLSNQPEFVALFSDMLRQRRRHMNSYTIHENKD</sequence>
<reference evidence="2 3" key="1">
    <citation type="journal article" date="2014" name="Genome Biol. Evol.">
        <title>The secreted proteins of Achlya hypogyna and Thraustotheca clavata identify the ancestral oomycete secretome and reveal gene acquisitions by horizontal gene transfer.</title>
        <authorList>
            <person name="Misner I."/>
            <person name="Blouin N."/>
            <person name="Leonard G."/>
            <person name="Richards T.A."/>
            <person name="Lane C.E."/>
        </authorList>
    </citation>
    <scope>NUCLEOTIDE SEQUENCE [LARGE SCALE GENOMIC DNA]</scope>
    <source>
        <strain evidence="2 3">ATCC 34112</strain>
    </source>
</reference>
<gene>
    <name evidence="2" type="ORF">THRCLA_05336</name>
</gene>
<name>A0A1V9ZW94_9STRA</name>
<comment type="caution">
    <text evidence="2">The sequence shown here is derived from an EMBL/GenBank/DDBJ whole genome shotgun (WGS) entry which is preliminary data.</text>
</comment>
<proteinExistence type="predicted"/>
<dbReference type="EMBL" id="JNBS01001164">
    <property type="protein sequence ID" value="OQS02277.1"/>
    <property type="molecule type" value="Genomic_DNA"/>
</dbReference>
<dbReference type="Proteomes" id="UP000243217">
    <property type="component" value="Unassembled WGS sequence"/>
</dbReference>
<keyword evidence="1" id="KW-0175">Coiled coil</keyword>
<dbReference type="AlphaFoldDB" id="A0A1V9ZW94"/>
<keyword evidence="3" id="KW-1185">Reference proteome</keyword>
<dbReference type="OrthoDB" id="69189at2759"/>
<protein>
    <submittedName>
        <fullName evidence="2">Uncharacterized protein</fullName>
    </submittedName>
</protein>
<evidence type="ECO:0000256" key="1">
    <source>
        <dbReference type="SAM" id="Coils"/>
    </source>
</evidence>
<feature type="coiled-coil region" evidence="1">
    <location>
        <begin position="240"/>
        <end position="270"/>
    </location>
</feature>
<evidence type="ECO:0000313" key="2">
    <source>
        <dbReference type="EMBL" id="OQS02277.1"/>
    </source>
</evidence>
<evidence type="ECO:0000313" key="3">
    <source>
        <dbReference type="Proteomes" id="UP000243217"/>
    </source>
</evidence>